<accession>A0A1X0N0V1</accession>
<proteinExistence type="predicted"/>
<dbReference type="EMBL" id="MUIO01000118">
    <property type="protein sequence ID" value="ORC55081.1"/>
    <property type="molecule type" value="Genomic_DNA"/>
</dbReference>
<keyword evidence="2" id="KW-1185">Reference proteome</keyword>
<dbReference type="Proteomes" id="UP000192815">
    <property type="component" value="Unassembled WGS sequence"/>
</dbReference>
<gene>
    <name evidence="1" type="ORF">BZK31_25170</name>
</gene>
<organism evidence="1 2">
    <name type="scientific">Pseudomonas floridensis</name>
    <dbReference type="NCBI Taxonomy" id="1958950"/>
    <lineage>
        <taxon>Bacteria</taxon>
        <taxon>Pseudomonadati</taxon>
        <taxon>Pseudomonadota</taxon>
        <taxon>Gammaproteobacteria</taxon>
        <taxon>Pseudomonadales</taxon>
        <taxon>Pseudomonadaceae</taxon>
        <taxon>Pseudomonas</taxon>
    </lineage>
</organism>
<evidence type="ECO:0000313" key="1">
    <source>
        <dbReference type="EMBL" id="ORC55081.1"/>
    </source>
</evidence>
<name>A0A1X0N0V1_9PSED</name>
<sequence length="60" mass="6919">KKAFPKTVLDWSKPLPPEQWQPPSDELIQQSEAVRKTLRKGLTVFDHFASVEKSEVRENA</sequence>
<reference evidence="2" key="1">
    <citation type="submission" date="2017-02" db="EMBL/GenBank/DDBJ databases">
        <title>Pseudomonas floridae sp. nov., a novel pathogenic bacterial species isolated from tomato.</title>
        <authorList>
            <person name="Timilsina S."/>
            <person name="Vallad G.E."/>
            <person name="Jones J.B."/>
        </authorList>
    </citation>
    <scope>NUCLEOTIDE SEQUENCE [LARGE SCALE GENOMIC DNA]</scope>
    <source>
        <strain evidence="2">GEV388</strain>
    </source>
</reference>
<protein>
    <submittedName>
        <fullName evidence="1">Uncharacterized protein</fullName>
    </submittedName>
</protein>
<dbReference type="AlphaFoldDB" id="A0A1X0N0V1"/>
<comment type="caution">
    <text evidence="1">The sequence shown here is derived from an EMBL/GenBank/DDBJ whole genome shotgun (WGS) entry which is preliminary data.</text>
</comment>
<feature type="non-terminal residue" evidence="1">
    <location>
        <position position="1"/>
    </location>
</feature>
<evidence type="ECO:0000313" key="2">
    <source>
        <dbReference type="Proteomes" id="UP000192815"/>
    </source>
</evidence>